<comment type="similarity">
    <text evidence="1 11">Belongs to the helicase family. DnaB subfamily.</text>
</comment>
<dbReference type="GO" id="GO:0005829">
    <property type="term" value="C:cytosol"/>
    <property type="evidence" value="ECO:0007669"/>
    <property type="project" value="TreeGrafter"/>
</dbReference>
<dbReference type="Pfam" id="PF00772">
    <property type="entry name" value="DnaB"/>
    <property type="match status" value="1"/>
</dbReference>
<dbReference type="EMBL" id="JAMQYH010000076">
    <property type="protein sequence ID" value="KAJ1683911.1"/>
    <property type="molecule type" value="Genomic_DNA"/>
</dbReference>
<sequence>MVTIDDFYRELHKKIYKVILKLFDRGEPVDIVTVAEELRRAGQLEECGGGDYLTSLIEACPSSANVEAYAKVVQEKSVLRQLLTASEQISGWAYQPDTDEVHTLVDRAEKKIFEIGQKQLRDGFVHIKPLLMSAYDQIERQFQHRGEATGIPTGFYDLDDMTSGLQPTDLIILAARPSMGKTALALNIAHHVALKENMPVAIFSLEMSKEQLVQRLVCSQAEIRSQDLRRGRVQDADWHRITNAVDTLYRTPIFIDDVPGAGTFEMRAKARRLTAEHGQLGLIVIDYLQLAHSSGKAENRVNEISEIARAFKSMARELKCPIIALSQLSRAVEQREDKRPMLSDLRESGSIEADADIVMFIYRASYYRRKMMMKDGQVDPDAEPDPDEGIAEVIIGKHRNGPVGAIKLGFQPEYARFTNLARGYNGGFDD</sequence>
<dbReference type="AlphaFoldDB" id="A0A9P9Z7P1"/>
<accession>A0A9P9Z7P1</accession>
<dbReference type="Pfam" id="PF03796">
    <property type="entry name" value="DnaB_C"/>
    <property type="match status" value="1"/>
</dbReference>
<dbReference type="InterPro" id="IPR007694">
    <property type="entry name" value="DNA_helicase_DnaB-like_C"/>
</dbReference>
<comment type="function">
    <text evidence="11">The main replicative DNA helicase, it participates in initiation and elongation during chromosome replication. Travels ahead of the DNA replisome, separating dsDNA into templates for DNA synthesis. A processive ATP-dependent 5'-3' DNA helicase it has DNA-dependent ATPase activity.</text>
</comment>
<proteinExistence type="inferred from homology"/>
<dbReference type="InterPro" id="IPR016136">
    <property type="entry name" value="DNA_helicase_N/primase_C"/>
</dbReference>
<dbReference type="Gene3D" id="3.40.50.300">
    <property type="entry name" value="P-loop containing nucleotide triphosphate hydrolases"/>
    <property type="match status" value="1"/>
</dbReference>
<dbReference type="GO" id="GO:0042802">
    <property type="term" value="F:identical protein binding"/>
    <property type="evidence" value="ECO:0007669"/>
    <property type="project" value="UniProtKB-ARBA"/>
</dbReference>
<keyword evidence="6 11" id="KW-0347">Helicase</keyword>
<evidence type="ECO:0000256" key="5">
    <source>
        <dbReference type="ARBA" id="ARBA00022801"/>
    </source>
</evidence>
<dbReference type="PANTHER" id="PTHR30153:SF2">
    <property type="entry name" value="REPLICATIVE DNA HELICASE"/>
    <property type="match status" value="1"/>
</dbReference>
<reference evidence="13" key="1">
    <citation type="journal article" date="2022" name="Cell">
        <title>Repeat-based holocentromeres influence genome architecture and karyotype evolution.</title>
        <authorList>
            <person name="Hofstatter P.G."/>
            <person name="Thangavel G."/>
            <person name="Lux T."/>
            <person name="Neumann P."/>
            <person name="Vondrak T."/>
            <person name="Novak P."/>
            <person name="Zhang M."/>
            <person name="Costa L."/>
            <person name="Castellani M."/>
            <person name="Scott A."/>
            <person name="Toegelov H."/>
            <person name="Fuchs J."/>
            <person name="Mata-Sucre Y."/>
            <person name="Dias Y."/>
            <person name="Vanzela A.L.L."/>
            <person name="Huettel B."/>
            <person name="Almeida C.C.S."/>
            <person name="Simkova H."/>
            <person name="Souza G."/>
            <person name="Pedrosa-Harand A."/>
            <person name="Macas J."/>
            <person name="Mayer K.F.X."/>
            <person name="Houben A."/>
            <person name="Marques A."/>
        </authorList>
    </citation>
    <scope>NUCLEOTIDE SEQUENCE</scope>
    <source>
        <strain evidence="13">RhyBre1mFocal</strain>
    </source>
</reference>
<dbReference type="InterPro" id="IPR036185">
    <property type="entry name" value="DNA_heli_DnaB-like_N_sf"/>
</dbReference>
<organism evidence="13 14">
    <name type="scientific">Rhynchospora breviuscula</name>
    <dbReference type="NCBI Taxonomy" id="2022672"/>
    <lineage>
        <taxon>Eukaryota</taxon>
        <taxon>Viridiplantae</taxon>
        <taxon>Streptophyta</taxon>
        <taxon>Embryophyta</taxon>
        <taxon>Tracheophyta</taxon>
        <taxon>Spermatophyta</taxon>
        <taxon>Magnoliopsida</taxon>
        <taxon>Liliopsida</taxon>
        <taxon>Poales</taxon>
        <taxon>Cyperaceae</taxon>
        <taxon>Cyperoideae</taxon>
        <taxon>Rhynchosporeae</taxon>
        <taxon>Rhynchospora</taxon>
    </lineage>
</organism>
<keyword evidence="8 11" id="KW-0238">DNA-binding</keyword>
<dbReference type="InterPro" id="IPR007692">
    <property type="entry name" value="DNA_helicase_DnaB"/>
</dbReference>
<comment type="caution">
    <text evidence="13">The sequence shown here is derived from an EMBL/GenBank/DDBJ whole genome shotgun (WGS) entry which is preliminary data.</text>
</comment>
<keyword evidence="5 11" id="KW-0378">Hydrolase</keyword>
<evidence type="ECO:0000256" key="10">
    <source>
        <dbReference type="ARBA" id="ARBA00048954"/>
    </source>
</evidence>
<name>A0A9P9Z7P1_9POAL</name>
<protein>
    <recommendedName>
        <fullName evidence="11">Replicative DNA helicase</fullName>
        <ecNumber evidence="11">5.6.2.3</ecNumber>
    </recommendedName>
</protein>
<dbReference type="PROSITE" id="PS51199">
    <property type="entry name" value="SF4_HELICASE"/>
    <property type="match status" value="1"/>
</dbReference>
<evidence type="ECO:0000259" key="12">
    <source>
        <dbReference type="PROSITE" id="PS51199"/>
    </source>
</evidence>
<dbReference type="GO" id="GO:0016787">
    <property type="term" value="F:hydrolase activity"/>
    <property type="evidence" value="ECO:0007669"/>
    <property type="project" value="UniProtKB-KW"/>
</dbReference>
<comment type="catalytic activity">
    <reaction evidence="10 11">
        <text>ATP + H2O = ADP + phosphate + H(+)</text>
        <dbReference type="Rhea" id="RHEA:13065"/>
        <dbReference type="ChEBI" id="CHEBI:15377"/>
        <dbReference type="ChEBI" id="CHEBI:15378"/>
        <dbReference type="ChEBI" id="CHEBI:30616"/>
        <dbReference type="ChEBI" id="CHEBI:43474"/>
        <dbReference type="ChEBI" id="CHEBI:456216"/>
        <dbReference type="EC" id="5.6.2.3"/>
    </reaction>
</comment>
<evidence type="ECO:0000256" key="4">
    <source>
        <dbReference type="ARBA" id="ARBA00022741"/>
    </source>
</evidence>
<evidence type="ECO:0000256" key="2">
    <source>
        <dbReference type="ARBA" id="ARBA00022515"/>
    </source>
</evidence>
<evidence type="ECO:0000256" key="9">
    <source>
        <dbReference type="ARBA" id="ARBA00023235"/>
    </source>
</evidence>
<evidence type="ECO:0000256" key="1">
    <source>
        <dbReference type="ARBA" id="ARBA00008428"/>
    </source>
</evidence>
<evidence type="ECO:0000313" key="14">
    <source>
        <dbReference type="Proteomes" id="UP001151287"/>
    </source>
</evidence>
<dbReference type="SUPFAM" id="SSF48024">
    <property type="entry name" value="N-terminal domain of DnaB helicase"/>
    <property type="match status" value="1"/>
</dbReference>
<dbReference type="SUPFAM" id="SSF52540">
    <property type="entry name" value="P-loop containing nucleoside triphosphate hydrolases"/>
    <property type="match status" value="1"/>
</dbReference>
<dbReference type="GO" id="GO:0043139">
    <property type="term" value="F:5'-3' DNA helicase activity"/>
    <property type="evidence" value="ECO:0007669"/>
    <property type="project" value="UniProtKB-EC"/>
</dbReference>
<dbReference type="CDD" id="cd00984">
    <property type="entry name" value="DnaB_C"/>
    <property type="match status" value="1"/>
</dbReference>
<dbReference type="Gene3D" id="1.10.860.10">
    <property type="entry name" value="DNAb Helicase, Chain A"/>
    <property type="match status" value="1"/>
</dbReference>
<dbReference type="PANTHER" id="PTHR30153">
    <property type="entry name" value="REPLICATIVE DNA HELICASE DNAB"/>
    <property type="match status" value="1"/>
</dbReference>
<dbReference type="InterPro" id="IPR027417">
    <property type="entry name" value="P-loop_NTPase"/>
</dbReference>
<dbReference type="InterPro" id="IPR007693">
    <property type="entry name" value="DNA_helicase_DnaB-like_N"/>
</dbReference>
<gene>
    <name evidence="13" type="ORF">LUZ63_020864</name>
</gene>
<keyword evidence="7 11" id="KW-0067">ATP-binding</keyword>
<dbReference type="NCBIfam" id="TIGR00665">
    <property type="entry name" value="DnaB"/>
    <property type="match status" value="1"/>
</dbReference>
<dbReference type="GO" id="GO:0005524">
    <property type="term" value="F:ATP binding"/>
    <property type="evidence" value="ECO:0007669"/>
    <property type="project" value="UniProtKB-UniRule"/>
</dbReference>
<keyword evidence="9" id="KW-0413">Isomerase</keyword>
<evidence type="ECO:0000313" key="13">
    <source>
        <dbReference type="EMBL" id="KAJ1683911.1"/>
    </source>
</evidence>
<dbReference type="OrthoDB" id="448835at2759"/>
<evidence type="ECO:0000256" key="11">
    <source>
        <dbReference type="RuleBase" id="RU362085"/>
    </source>
</evidence>
<keyword evidence="14" id="KW-1185">Reference proteome</keyword>
<dbReference type="FunFam" id="3.40.50.300:FF:000076">
    <property type="entry name" value="Replicative DNA helicase"/>
    <property type="match status" value="1"/>
</dbReference>
<evidence type="ECO:0000256" key="6">
    <source>
        <dbReference type="ARBA" id="ARBA00022806"/>
    </source>
</evidence>
<dbReference type="GO" id="GO:0006269">
    <property type="term" value="P:DNA replication, synthesis of primer"/>
    <property type="evidence" value="ECO:0007669"/>
    <property type="project" value="UniProtKB-UniRule"/>
</dbReference>
<keyword evidence="2 11" id="KW-0639">Primosome</keyword>
<keyword evidence="4 11" id="KW-0547">Nucleotide-binding</keyword>
<dbReference type="NCBIfam" id="NF004384">
    <property type="entry name" value="PRK05748.1"/>
    <property type="match status" value="1"/>
</dbReference>
<dbReference type="Proteomes" id="UP001151287">
    <property type="component" value="Unassembled WGS sequence"/>
</dbReference>
<keyword evidence="3 11" id="KW-0235">DNA replication</keyword>
<feature type="domain" description="SF4 helicase" evidence="12">
    <location>
        <begin position="144"/>
        <end position="424"/>
    </location>
</feature>
<evidence type="ECO:0000256" key="8">
    <source>
        <dbReference type="ARBA" id="ARBA00023125"/>
    </source>
</evidence>
<dbReference type="EC" id="5.6.2.3" evidence="11"/>
<dbReference type="GO" id="GO:0003677">
    <property type="term" value="F:DNA binding"/>
    <property type="evidence" value="ECO:0007669"/>
    <property type="project" value="UniProtKB-UniRule"/>
</dbReference>
<evidence type="ECO:0000256" key="7">
    <source>
        <dbReference type="ARBA" id="ARBA00022840"/>
    </source>
</evidence>
<evidence type="ECO:0000256" key="3">
    <source>
        <dbReference type="ARBA" id="ARBA00022705"/>
    </source>
</evidence>